<dbReference type="EMBL" id="VSRR010005897">
    <property type="protein sequence ID" value="MPC43581.1"/>
    <property type="molecule type" value="Genomic_DNA"/>
</dbReference>
<keyword evidence="2" id="KW-1185">Reference proteome</keyword>
<reference evidence="1 2" key="1">
    <citation type="submission" date="2019-05" db="EMBL/GenBank/DDBJ databases">
        <title>Another draft genome of Portunus trituberculatus and its Hox gene families provides insights of decapod evolution.</title>
        <authorList>
            <person name="Jeong J.-H."/>
            <person name="Song I."/>
            <person name="Kim S."/>
            <person name="Choi T."/>
            <person name="Kim D."/>
            <person name="Ryu S."/>
            <person name="Kim W."/>
        </authorList>
    </citation>
    <scope>NUCLEOTIDE SEQUENCE [LARGE SCALE GENOMIC DNA]</scope>
    <source>
        <tissue evidence="1">Muscle</tissue>
    </source>
</reference>
<evidence type="ECO:0000313" key="2">
    <source>
        <dbReference type="Proteomes" id="UP000324222"/>
    </source>
</evidence>
<sequence length="139" mass="15826">MTASQRSTYTTVAEALRRRFGSVFQAKVYRERLKGRTRQQGESLPQLAQAVESLVRHAYPVAPEEMVTVLSRDAFVDTLEEQQVQIYVKQAHPADVQQALARAMEFEAFLYTTAAVTPYHRFAAQKLPRCHLPAHHTQV</sequence>
<comment type="caution">
    <text evidence="1">The sequence shown here is derived from an EMBL/GenBank/DDBJ whole genome shotgun (WGS) entry which is preliminary data.</text>
</comment>
<accession>A0A5B7F8U0</accession>
<dbReference type="Proteomes" id="UP000324222">
    <property type="component" value="Unassembled WGS sequence"/>
</dbReference>
<dbReference type="PANTHER" id="PTHR19963">
    <property type="entry name" value="CCHC-TYPE DOMAIN-CONTAINING PROTEIN"/>
    <property type="match status" value="1"/>
</dbReference>
<protein>
    <submittedName>
        <fullName evidence="1">Uncharacterized protein</fullName>
    </submittedName>
</protein>
<organism evidence="1 2">
    <name type="scientific">Portunus trituberculatus</name>
    <name type="common">Swimming crab</name>
    <name type="synonym">Neptunus trituberculatus</name>
    <dbReference type="NCBI Taxonomy" id="210409"/>
    <lineage>
        <taxon>Eukaryota</taxon>
        <taxon>Metazoa</taxon>
        <taxon>Ecdysozoa</taxon>
        <taxon>Arthropoda</taxon>
        <taxon>Crustacea</taxon>
        <taxon>Multicrustacea</taxon>
        <taxon>Malacostraca</taxon>
        <taxon>Eumalacostraca</taxon>
        <taxon>Eucarida</taxon>
        <taxon>Decapoda</taxon>
        <taxon>Pleocyemata</taxon>
        <taxon>Brachyura</taxon>
        <taxon>Eubrachyura</taxon>
        <taxon>Portunoidea</taxon>
        <taxon>Portunidae</taxon>
        <taxon>Portuninae</taxon>
        <taxon>Portunus</taxon>
    </lineage>
</organism>
<dbReference type="PANTHER" id="PTHR19963:SF30">
    <property type="entry name" value="ENDONUCLEASE_EXONUCLEASE_PHOSPHATASE DOMAIN-CONTAINING PROTEIN"/>
    <property type="match status" value="1"/>
</dbReference>
<gene>
    <name evidence="1" type="ORF">E2C01_037231</name>
</gene>
<name>A0A5B7F8U0_PORTR</name>
<dbReference type="AlphaFoldDB" id="A0A5B7F8U0"/>
<proteinExistence type="predicted"/>
<dbReference type="OrthoDB" id="8300685at2759"/>
<evidence type="ECO:0000313" key="1">
    <source>
        <dbReference type="EMBL" id="MPC43581.1"/>
    </source>
</evidence>